<feature type="non-terminal residue" evidence="2">
    <location>
        <position position="1"/>
    </location>
</feature>
<dbReference type="InterPro" id="IPR016732">
    <property type="entry name" value="UCP018688"/>
</dbReference>
<evidence type="ECO:0000313" key="3">
    <source>
        <dbReference type="Proteomes" id="UP000824081"/>
    </source>
</evidence>
<evidence type="ECO:0000313" key="2">
    <source>
        <dbReference type="EMBL" id="HIU59735.1"/>
    </source>
</evidence>
<organism evidence="2 3">
    <name type="scientific">Candidatus Scatosoma pullistercoris</name>
    <dbReference type="NCBI Taxonomy" id="2840934"/>
    <lineage>
        <taxon>Bacteria</taxon>
        <taxon>Bacillati</taxon>
        <taxon>Bacillota</taxon>
        <taxon>Clostridia</taxon>
        <taxon>Candidatus Scatosoma</taxon>
    </lineage>
</organism>
<dbReference type="Pfam" id="PF09924">
    <property type="entry name" value="LPG_synthase_C"/>
    <property type="match status" value="1"/>
</dbReference>
<sequence>SGYGCLVYENGVPWVTDEEGRKKELYFRELRLSDRQEMERTRRKYAPALSDYTFALLWCWRRQLGLSVCVGEDFFAIKGKGYCFFPVCSSGKAAYFLRELYKNGDAILRFCDERAKEIALREFPLSVCRLSEDDCDYLIENDKLHDLPGGALLRRRNDLHHYMNLAPSPCAEPITRQNVAEAAALSERCRLAGCADGEAEREAFRNFFELGLKGVLVRRGDVVGFAIGSEKDENTLQGHFSKCTEKVRGASLFTVRSCSDAVAERYRYTNLEDDMGEAGLRTFKRSLKAQIIPSYTIELRQ</sequence>
<evidence type="ECO:0000259" key="1">
    <source>
        <dbReference type="Pfam" id="PF09924"/>
    </source>
</evidence>
<comment type="caution">
    <text evidence="2">The sequence shown here is derived from an EMBL/GenBank/DDBJ whole genome shotgun (WGS) entry which is preliminary data.</text>
</comment>
<dbReference type="AlphaFoldDB" id="A0A9D1SH29"/>
<dbReference type="SUPFAM" id="SSF55729">
    <property type="entry name" value="Acyl-CoA N-acyltransferases (Nat)"/>
    <property type="match status" value="2"/>
</dbReference>
<reference evidence="2" key="2">
    <citation type="journal article" date="2021" name="PeerJ">
        <title>Extensive microbial diversity within the chicken gut microbiome revealed by metagenomics and culture.</title>
        <authorList>
            <person name="Gilroy R."/>
            <person name="Ravi A."/>
            <person name="Getino M."/>
            <person name="Pursley I."/>
            <person name="Horton D.L."/>
            <person name="Alikhan N.F."/>
            <person name="Baker D."/>
            <person name="Gharbi K."/>
            <person name="Hall N."/>
            <person name="Watson M."/>
            <person name="Adriaenssens E.M."/>
            <person name="Foster-Nyarko E."/>
            <person name="Jarju S."/>
            <person name="Secka A."/>
            <person name="Antonio M."/>
            <person name="Oren A."/>
            <person name="Chaudhuri R.R."/>
            <person name="La Ragione R."/>
            <person name="Hildebrand F."/>
            <person name="Pallen M.J."/>
        </authorList>
    </citation>
    <scope>NUCLEOTIDE SEQUENCE</scope>
    <source>
        <strain evidence="2">11687</strain>
    </source>
</reference>
<gene>
    <name evidence="2" type="ORF">IAC57_06495</name>
</gene>
<dbReference type="PANTHER" id="PTHR41373:SF1">
    <property type="entry name" value="PHOSPHATIDYLGLYCEROL LYSYLTRANSFERASE C-TERMINAL DOMAIN-CONTAINING PROTEIN"/>
    <property type="match status" value="1"/>
</dbReference>
<name>A0A9D1SH29_9FIRM</name>
<accession>A0A9D1SH29</accession>
<proteinExistence type="predicted"/>
<reference evidence="2" key="1">
    <citation type="submission" date="2020-10" db="EMBL/GenBank/DDBJ databases">
        <authorList>
            <person name="Gilroy R."/>
        </authorList>
    </citation>
    <scope>NUCLEOTIDE SEQUENCE</scope>
    <source>
        <strain evidence="2">11687</strain>
    </source>
</reference>
<dbReference type="Proteomes" id="UP000824081">
    <property type="component" value="Unassembled WGS sequence"/>
</dbReference>
<dbReference type="EMBL" id="DVMZ01000174">
    <property type="protein sequence ID" value="HIU59735.1"/>
    <property type="molecule type" value="Genomic_DNA"/>
</dbReference>
<feature type="domain" description="Phosphatidylglycerol lysyltransferase C-terminal" evidence="1">
    <location>
        <begin position="43"/>
        <end position="297"/>
    </location>
</feature>
<protein>
    <submittedName>
        <fullName evidence="2">DUF2156 domain-containing protein</fullName>
    </submittedName>
</protein>
<dbReference type="InterPro" id="IPR016181">
    <property type="entry name" value="Acyl_CoA_acyltransferase"/>
</dbReference>
<dbReference type="InterPro" id="IPR024320">
    <property type="entry name" value="LPG_synthase_C"/>
</dbReference>
<dbReference type="PANTHER" id="PTHR41373">
    <property type="entry name" value="DUF2156 DOMAIN-CONTAINING PROTEIN"/>
    <property type="match status" value="1"/>
</dbReference>
<dbReference type="Gene3D" id="3.40.630.30">
    <property type="match status" value="1"/>
</dbReference>